<keyword evidence="2" id="KW-0378">Hydrolase</keyword>
<organism evidence="2">
    <name type="scientific">hydrothermal vent metagenome</name>
    <dbReference type="NCBI Taxonomy" id="652676"/>
    <lineage>
        <taxon>unclassified sequences</taxon>
        <taxon>metagenomes</taxon>
        <taxon>ecological metagenomes</taxon>
    </lineage>
</organism>
<dbReference type="CDD" id="cd07726">
    <property type="entry name" value="ST1585-like_MBL-fold"/>
    <property type="match status" value="1"/>
</dbReference>
<protein>
    <submittedName>
        <fullName evidence="2">MBL-fold metallo-hydrolase superfamily</fullName>
    </submittedName>
</protein>
<reference evidence="2" key="1">
    <citation type="submission" date="2018-06" db="EMBL/GenBank/DDBJ databases">
        <authorList>
            <person name="Zhirakovskaya E."/>
        </authorList>
    </citation>
    <scope>NUCLEOTIDE SEQUENCE</scope>
</reference>
<dbReference type="AlphaFoldDB" id="A0A3B0YPP6"/>
<dbReference type="InterPro" id="IPR001279">
    <property type="entry name" value="Metallo-B-lactamas"/>
</dbReference>
<dbReference type="InterPro" id="IPR036866">
    <property type="entry name" value="RibonucZ/Hydroxyglut_hydro"/>
</dbReference>
<gene>
    <name evidence="2" type="ORF">MNBD_GAMMA12-1476</name>
</gene>
<evidence type="ECO:0000259" key="1">
    <source>
        <dbReference type="Pfam" id="PF00753"/>
    </source>
</evidence>
<dbReference type="EMBL" id="UOFL01000131">
    <property type="protein sequence ID" value="VAW77497.1"/>
    <property type="molecule type" value="Genomic_DNA"/>
</dbReference>
<feature type="domain" description="Metallo-beta-lactamase" evidence="1">
    <location>
        <begin position="30"/>
        <end position="122"/>
    </location>
</feature>
<dbReference type="InterPro" id="IPR037482">
    <property type="entry name" value="ST1585_MBL-fold"/>
</dbReference>
<proteinExistence type="predicted"/>
<name>A0A3B0YPP6_9ZZZZ</name>
<dbReference type="GO" id="GO:0016787">
    <property type="term" value="F:hydrolase activity"/>
    <property type="evidence" value="ECO:0007669"/>
    <property type="project" value="UniProtKB-KW"/>
</dbReference>
<evidence type="ECO:0000313" key="2">
    <source>
        <dbReference type="EMBL" id="VAW77497.1"/>
    </source>
</evidence>
<dbReference type="SUPFAM" id="SSF56281">
    <property type="entry name" value="Metallo-hydrolase/oxidoreductase"/>
    <property type="match status" value="1"/>
</dbReference>
<sequence length="181" mass="19715">MATSVRSFKHSNIQSLGNGVYTIDTNFQRPGLVASHLLVEQDQAVFIDVGPATALSVLLNALDYLNIAVEQVVAVIVTHVHLDHAGGAGVLMAHLPNAHLLVHPRGAKHMIDPSRLIAGAAAVYGDLLEQRFGEIKPIAADRVIEVNEVLRFRLGSKKKFVIYSLSLHPVMRNIIFVCMIV</sequence>
<dbReference type="Gene3D" id="3.60.15.10">
    <property type="entry name" value="Ribonuclease Z/Hydroxyacylglutathione hydrolase-like"/>
    <property type="match status" value="1"/>
</dbReference>
<dbReference type="Pfam" id="PF00753">
    <property type="entry name" value="Lactamase_B"/>
    <property type="match status" value="1"/>
</dbReference>
<accession>A0A3B0YPP6</accession>